<keyword evidence="10" id="KW-1185">Reference proteome</keyword>
<dbReference type="EMBL" id="MTSL01000192">
    <property type="protein sequence ID" value="PJF17039.1"/>
    <property type="molecule type" value="Genomic_DNA"/>
</dbReference>
<keyword evidence="3" id="KW-0547">Nucleotide-binding</keyword>
<dbReference type="NCBIfam" id="NF040713">
    <property type="entry name" value="ZapE"/>
    <property type="match status" value="1"/>
</dbReference>
<dbReference type="PROSITE" id="PS51746">
    <property type="entry name" value="PPM_2"/>
    <property type="match status" value="1"/>
</dbReference>
<dbReference type="InterPro" id="IPR036457">
    <property type="entry name" value="PPM-type-like_dom_sf"/>
</dbReference>
<evidence type="ECO:0000313" key="9">
    <source>
        <dbReference type="EMBL" id="PJF17039.1"/>
    </source>
</evidence>
<dbReference type="AlphaFoldDB" id="A0A2H9TH48"/>
<dbReference type="STRING" id="1246581.A0A2H9TH48"/>
<gene>
    <name evidence="9" type="ORF">PSACC_03149</name>
</gene>
<accession>A0A2H9TH48</accession>
<evidence type="ECO:0000256" key="2">
    <source>
        <dbReference type="ARBA" id="ARBA00022723"/>
    </source>
</evidence>
<dbReference type="Pfam" id="PF00481">
    <property type="entry name" value="PP2C"/>
    <property type="match status" value="1"/>
</dbReference>
<dbReference type="GO" id="GO:0016887">
    <property type="term" value="F:ATP hydrolysis activity"/>
    <property type="evidence" value="ECO:0007669"/>
    <property type="project" value="InterPro"/>
</dbReference>
<evidence type="ECO:0000256" key="1">
    <source>
        <dbReference type="ARBA" id="ARBA00010322"/>
    </source>
</evidence>
<dbReference type="Pfam" id="PF03969">
    <property type="entry name" value="AFG1_ATPase"/>
    <property type="match status" value="1"/>
</dbReference>
<comment type="similarity">
    <text evidence="7">Belongs to the PP2C family.</text>
</comment>
<dbReference type="PROSITE" id="PS01032">
    <property type="entry name" value="PPM_1"/>
    <property type="match status" value="1"/>
</dbReference>
<comment type="similarity">
    <text evidence="1">Belongs to the AFG1 ATPase family.</text>
</comment>
<sequence length="695" mass="77465">MAANTLQSSALPAELSRAVGERIKISVKILIKNTSCHKDLHMTLLSKYESIVKSGLIKCDQGQVQVVEKLQALCNIISQTQPAESSVRLWHRFFQKHQEQLMGMYLYGGVGSGKTMLMDLFFSHCNVPLKRRTHYNSFMLNLKSEKDPVRTVANHLAAETKLLCLDEFQVVDVADAMLWRNLLRGLMDRGMYLLLTSNRPPKELYLNGIQRAAFVPCIELLEKRLDVVNLTGQQDYRRRRKGNSLFYAPINDETSEGINELLASLLGPRTIYTHGRPIHVAACRGDVAKFTFEELCSRPMSAADYLCIADAFPVIIITDVPKLTISHRDEARRFITMIDVFYDHKIKLILQSEVPIDELFQLEKQDVSAAESMRVLADELALSNHALVWLGYCCLIFTGACPGGPSIYSITLCCETMMVLCDESMTSVNASIKDAGHGGREWCASGGEVNTPASVEFFADAHCFFYDFGEVKDQGFFAVFDGHGGKSAAAWCGEHFPELLLKNLPGGIVPEVLDQTFAEADSFLNAAHGIFSGCTAIVALYRHEQRDGQDVTVLYTGNTGDSRAVLYREGKAIRLSYDHKGSDVIEQQRVKDAGGFILNDRVNGMLAITRALGDAEMKDYIAGRPYTTETVIDRTKDSILILACDGLWDVCSDQEACDHIKDVTDTQKAAEMLVEYAIKNDSYDNLSVLVIRFRC</sequence>
<feature type="domain" description="PPM-type phosphatase" evidence="8">
    <location>
        <begin position="445"/>
        <end position="693"/>
    </location>
</feature>
<evidence type="ECO:0000256" key="4">
    <source>
        <dbReference type="ARBA" id="ARBA00022801"/>
    </source>
</evidence>
<dbReference type="Gene3D" id="3.40.50.300">
    <property type="entry name" value="P-loop containing nucleotide triphosphate hydrolases"/>
    <property type="match status" value="1"/>
</dbReference>
<dbReference type="GO" id="GO:0046872">
    <property type="term" value="F:metal ion binding"/>
    <property type="evidence" value="ECO:0007669"/>
    <property type="project" value="UniProtKB-KW"/>
</dbReference>
<protein>
    <recommendedName>
        <fullName evidence="8">PPM-type phosphatase domain-containing protein</fullName>
    </recommendedName>
</protein>
<evidence type="ECO:0000256" key="3">
    <source>
        <dbReference type="ARBA" id="ARBA00022741"/>
    </source>
</evidence>
<name>A0A2H9TH48_9FUNG</name>
<keyword evidence="2" id="KW-0479">Metal-binding</keyword>
<evidence type="ECO:0000313" key="10">
    <source>
        <dbReference type="Proteomes" id="UP000240830"/>
    </source>
</evidence>
<dbReference type="SMART" id="SM00332">
    <property type="entry name" value="PP2Cc"/>
    <property type="match status" value="1"/>
</dbReference>
<dbReference type="CDD" id="cd00143">
    <property type="entry name" value="PP2Cc"/>
    <property type="match status" value="1"/>
</dbReference>
<dbReference type="GO" id="GO:0005739">
    <property type="term" value="C:mitochondrion"/>
    <property type="evidence" value="ECO:0007669"/>
    <property type="project" value="TreeGrafter"/>
</dbReference>
<dbReference type="PANTHER" id="PTHR12169:SF6">
    <property type="entry name" value="AFG1-LIKE ATPASE"/>
    <property type="match status" value="1"/>
</dbReference>
<evidence type="ECO:0000259" key="8">
    <source>
        <dbReference type="PROSITE" id="PS51746"/>
    </source>
</evidence>
<evidence type="ECO:0000256" key="5">
    <source>
        <dbReference type="ARBA" id="ARBA00022840"/>
    </source>
</evidence>
<dbReference type="InterPro" id="IPR005654">
    <property type="entry name" value="ATPase_AFG1-like"/>
</dbReference>
<evidence type="ECO:0000256" key="7">
    <source>
        <dbReference type="RuleBase" id="RU003465"/>
    </source>
</evidence>
<dbReference type="InterPro" id="IPR001932">
    <property type="entry name" value="PPM-type_phosphatase-like_dom"/>
</dbReference>
<dbReference type="GO" id="GO:0004721">
    <property type="term" value="F:phosphoprotein phosphatase activity"/>
    <property type="evidence" value="ECO:0007669"/>
    <property type="project" value="UniProtKB-KW"/>
</dbReference>
<keyword evidence="6 7" id="KW-0904">Protein phosphatase</keyword>
<dbReference type="SUPFAM" id="SSF52540">
    <property type="entry name" value="P-loop containing nucleoside triphosphate hydrolases"/>
    <property type="match status" value="1"/>
</dbReference>
<dbReference type="OrthoDB" id="10264738at2759"/>
<dbReference type="InterPro" id="IPR027417">
    <property type="entry name" value="P-loop_NTPase"/>
</dbReference>
<proteinExistence type="inferred from homology"/>
<dbReference type="Gene3D" id="3.60.40.10">
    <property type="entry name" value="PPM-type phosphatase domain"/>
    <property type="match status" value="1"/>
</dbReference>
<dbReference type="GO" id="GO:0005524">
    <property type="term" value="F:ATP binding"/>
    <property type="evidence" value="ECO:0007669"/>
    <property type="project" value="UniProtKB-KW"/>
</dbReference>
<reference evidence="9 10" key="1">
    <citation type="submission" date="2016-10" db="EMBL/GenBank/DDBJ databases">
        <title>The genome of Paramicrosporidium saccamoebae is the missing link in understanding Cryptomycota and Microsporidia evolution.</title>
        <authorList>
            <person name="Quandt C.A."/>
            <person name="Beaudet D."/>
            <person name="Corsaro D."/>
            <person name="Michel R."/>
            <person name="Corradi N."/>
            <person name="James T."/>
        </authorList>
    </citation>
    <scope>NUCLEOTIDE SEQUENCE [LARGE SCALE GENOMIC DNA]</scope>
    <source>
        <strain evidence="9 10">KSL3</strain>
    </source>
</reference>
<keyword evidence="5" id="KW-0067">ATP-binding</keyword>
<dbReference type="PANTHER" id="PTHR12169">
    <property type="entry name" value="ATPASE N2B"/>
    <property type="match status" value="1"/>
</dbReference>
<comment type="caution">
    <text evidence="9">The sequence shown here is derived from an EMBL/GenBank/DDBJ whole genome shotgun (WGS) entry which is preliminary data.</text>
</comment>
<dbReference type="SUPFAM" id="SSF81606">
    <property type="entry name" value="PP2C-like"/>
    <property type="match status" value="1"/>
</dbReference>
<keyword evidence="4 7" id="KW-0378">Hydrolase</keyword>
<evidence type="ECO:0000256" key="6">
    <source>
        <dbReference type="ARBA" id="ARBA00022912"/>
    </source>
</evidence>
<organism evidence="9 10">
    <name type="scientific">Paramicrosporidium saccamoebae</name>
    <dbReference type="NCBI Taxonomy" id="1246581"/>
    <lineage>
        <taxon>Eukaryota</taxon>
        <taxon>Fungi</taxon>
        <taxon>Fungi incertae sedis</taxon>
        <taxon>Cryptomycota</taxon>
        <taxon>Cryptomycota incertae sedis</taxon>
        <taxon>Paramicrosporidium</taxon>
    </lineage>
</organism>
<dbReference type="Proteomes" id="UP000240830">
    <property type="component" value="Unassembled WGS sequence"/>
</dbReference>
<dbReference type="InterPro" id="IPR000222">
    <property type="entry name" value="PP2C_BS"/>
</dbReference>